<sequence length="1196" mass="136178">MYKSTRHFKMIGLEYIEDLKLYDYPQLEQLWHGKIPLPENCFTNLKSLVVENCEFLSTVIPCDLLPYFKNLEELQVRSCSSIEQIFDIIDIKTGGILFNLKKLTLERLPKLKSIFFKHSEYLRLSHGPHLEEGSNGKVHRLENCFRNLKTLVVERCDFLSIVIPSNLVPCLKNLEELEVQSCHSIERIFDINDELMTSETKGLAFPLMNLTLYNLLALKNVWKLVKNCQGLFSFPNLQNVSVSSCQSLNFLFPASLAKNLLNLENLELANCEVMEEIIRKDEEAAEGAISKFSFPSLTTLTLEGLLELRCFYPGRHNLEFPMLNSLNVFHCGKLEIFTQELLCYKETGPYGDIGSSIAGQPLLSFQEVIPKLENLSLNPKDTKLLSRGEFLGSLHKIKGLKLQCFHNINEGETLPYGFLNNLPNIETLKVFCSGFKVIFPSQMPEVDYTRRLAQLRRLSLKLLPSLKSIGLEHSWLDPLCNNLQVLKVRGCNRLTTLVQSAVSFCNLKELSISSCHDLEYLFTSSTAKSLVLLETMSINSSKSIEEIIAKEGDEPSLDEMIFGKLKTLSLISLPSLLSFYTGNAILNFPSLETVIIHGCPWMKLFSQGVINAPMLGAIIVSLEYDLCWDTDLNTTVMKMCNEKVYLQQYEYLKLPDCREVEKVWHGEVSLQKACFGNLETLVVENCDFLLNVIPSHLLLYLKNLKRLQVKNCIQAKEIFDISDINMAEIEEVSFSLEILTLDQLPNLLHVCSKDPEGIACFRNLQEVQVTKCNCLKSLFTTSLAKKLAKLEKLTIESCESMEEIVGKNEAAVESTTTEFVFPWLTLLVLSENRELKFFYAGRNNLVCKNLKYLRVYHCDKLEMFTLKSQRYQDEEAQDHQGGISVVARPLFSIQKVIPKLEEVSLNEKETTMLWREESKETLLRNVNCLQLYCFHSVNEAGTLPFGFLLEVPSMETLAIACSEFKEIFPSWRLADDHSIKLAQLKGLRLMNLSELNSIGLEHSWQDRLCENLEILNIGRCPRLTTIVQSAVCFSNLKELLINQCHGLKCLFTSLTAKSLVGLKVMSIQECGLIKEILAKEEGESSQDEIIFEQLRKISLNSLPSLTSFYAGNSSLSLPSLHKVIITQCPKMKIFSQGSISAPVLMGIQASLDEYTEYSEYDEYFEYDLHWDGDLNSTTEQFFHEKEAIVGREKLIY</sequence>
<gene>
    <name evidence="1" type="ORF">L6164_002715</name>
</gene>
<keyword evidence="2" id="KW-1185">Reference proteome</keyword>
<dbReference type="EMBL" id="CM039427">
    <property type="protein sequence ID" value="KAI4353788.1"/>
    <property type="molecule type" value="Genomic_DNA"/>
</dbReference>
<accession>A0ACB9PZ60</accession>
<organism evidence="1 2">
    <name type="scientific">Bauhinia variegata</name>
    <name type="common">Purple orchid tree</name>
    <name type="synonym">Phanera variegata</name>
    <dbReference type="NCBI Taxonomy" id="167791"/>
    <lineage>
        <taxon>Eukaryota</taxon>
        <taxon>Viridiplantae</taxon>
        <taxon>Streptophyta</taxon>
        <taxon>Embryophyta</taxon>
        <taxon>Tracheophyta</taxon>
        <taxon>Spermatophyta</taxon>
        <taxon>Magnoliopsida</taxon>
        <taxon>eudicotyledons</taxon>
        <taxon>Gunneridae</taxon>
        <taxon>Pentapetalae</taxon>
        <taxon>rosids</taxon>
        <taxon>fabids</taxon>
        <taxon>Fabales</taxon>
        <taxon>Fabaceae</taxon>
        <taxon>Cercidoideae</taxon>
        <taxon>Cercideae</taxon>
        <taxon>Bauhiniinae</taxon>
        <taxon>Bauhinia</taxon>
    </lineage>
</organism>
<evidence type="ECO:0000313" key="2">
    <source>
        <dbReference type="Proteomes" id="UP000828941"/>
    </source>
</evidence>
<dbReference type="Proteomes" id="UP000828941">
    <property type="component" value="Chromosome 2"/>
</dbReference>
<name>A0ACB9PZ60_BAUVA</name>
<evidence type="ECO:0000313" key="1">
    <source>
        <dbReference type="EMBL" id="KAI4353788.1"/>
    </source>
</evidence>
<protein>
    <submittedName>
        <fullName evidence="1">Uncharacterized protein</fullName>
    </submittedName>
</protein>
<comment type="caution">
    <text evidence="1">The sequence shown here is derived from an EMBL/GenBank/DDBJ whole genome shotgun (WGS) entry which is preliminary data.</text>
</comment>
<reference evidence="1 2" key="1">
    <citation type="journal article" date="2022" name="DNA Res.">
        <title>Chromosomal-level genome assembly of the orchid tree Bauhinia variegata (Leguminosae; Cercidoideae) supports the allotetraploid origin hypothesis of Bauhinia.</title>
        <authorList>
            <person name="Zhong Y."/>
            <person name="Chen Y."/>
            <person name="Zheng D."/>
            <person name="Pang J."/>
            <person name="Liu Y."/>
            <person name="Luo S."/>
            <person name="Meng S."/>
            <person name="Qian L."/>
            <person name="Wei D."/>
            <person name="Dai S."/>
            <person name="Zhou R."/>
        </authorList>
    </citation>
    <scope>NUCLEOTIDE SEQUENCE [LARGE SCALE GENOMIC DNA]</scope>
    <source>
        <strain evidence="1">BV-YZ2020</strain>
    </source>
</reference>
<proteinExistence type="predicted"/>